<dbReference type="AlphaFoldDB" id="A0A9N9G957"/>
<organism evidence="1 2">
    <name type="scientific">Diversispora eburnea</name>
    <dbReference type="NCBI Taxonomy" id="1213867"/>
    <lineage>
        <taxon>Eukaryota</taxon>
        <taxon>Fungi</taxon>
        <taxon>Fungi incertae sedis</taxon>
        <taxon>Mucoromycota</taxon>
        <taxon>Glomeromycotina</taxon>
        <taxon>Glomeromycetes</taxon>
        <taxon>Diversisporales</taxon>
        <taxon>Diversisporaceae</taxon>
        <taxon>Diversispora</taxon>
    </lineage>
</organism>
<dbReference type="Proteomes" id="UP000789706">
    <property type="component" value="Unassembled WGS sequence"/>
</dbReference>
<gene>
    <name evidence="1" type="ORF">DEBURN_LOCUS9011</name>
</gene>
<comment type="caution">
    <text evidence="1">The sequence shown here is derived from an EMBL/GenBank/DDBJ whole genome shotgun (WGS) entry which is preliminary data.</text>
</comment>
<accession>A0A9N9G957</accession>
<keyword evidence="2" id="KW-1185">Reference proteome</keyword>
<evidence type="ECO:0000313" key="1">
    <source>
        <dbReference type="EMBL" id="CAG8590050.1"/>
    </source>
</evidence>
<dbReference type="EMBL" id="CAJVPK010001530">
    <property type="protein sequence ID" value="CAG8590050.1"/>
    <property type="molecule type" value="Genomic_DNA"/>
</dbReference>
<dbReference type="OrthoDB" id="2434645at2759"/>
<name>A0A9N9G957_9GLOM</name>
<reference evidence="1" key="1">
    <citation type="submission" date="2021-06" db="EMBL/GenBank/DDBJ databases">
        <authorList>
            <person name="Kallberg Y."/>
            <person name="Tangrot J."/>
            <person name="Rosling A."/>
        </authorList>
    </citation>
    <scope>NUCLEOTIDE SEQUENCE</scope>
    <source>
        <strain evidence="1">AZ414A</strain>
    </source>
</reference>
<sequence length="126" mass="15286">MDKTKKEQDILMSQLYKYQKRLAPFDISFINNELPQVWWISIEDFFVKNEDHICQLTMKLFAITPHAAGYEIIWLRLEWYYRKRRTSLSLDKLENMQKLAAFYIPNIKKELPYYGNSKVTEELQKI</sequence>
<evidence type="ECO:0000313" key="2">
    <source>
        <dbReference type="Proteomes" id="UP000789706"/>
    </source>
</evidence>
<feature type="non-terminal residue" evidence="1">
    <location>
        <position position="126"/>
    </location>
</feature>
<proteinExistence type="predicted"/>
<protein>
    <submittedName>
        <fullName evidence="1">9406_t:CDS:1</fullName>
    </submittedName>
</protein>